<dbReference type="Proteomes" id="UP000265520">
    <property type="component" value="Unassembled WGS sequence"/>
</dbReference>
<dbReference type="AlphaFoldDB" id="A0A392RJ55"/>
<dbReference type="EMBL" id="LXQA010231437">
    <property type="protein sequence ID" value="MCI36192.1"/>
    <property type="molecule type" value="Genomic_DNA"/>
</dbReference>
<reference evidence="1 2" key="1">
    <citation type="journal article" date="2018" name="Front. Plant Sci.">
        <title>Red Clover (Trifolium pratense) and Zigzag Clover (T. medium) - A Picture of Genomic Similarities and Differences.</title>
        <authorList>
            <person name="Dluhosova J."/>
            <person name="Istvanek J."/>
            <person name="Nedelnik J."/>
            <person name="Repkova J."/>
        </authorList>
    </citation>
    <scope>NUCLEOTIDE SEQUENCE [LARGE SCALE GENOMIC DNA]</scope>
    <source>
        <strain evidence="2">cv. 10/8</strain>
        <tissue evidence="1">Leaf</tissue>
    </source>
</reference>
<proteinExistence type="predicted"/>
<organism evidence="1 2">
    <name type="scientific">Trifolium medium</name>
    <dbReference type="NCBI Taxonomy" id="97028"/>
    <lineage>
        <taxon>Eukaryota</taxon>
        <taxon>Viridiplantae</taxon>
        <taxon>Streptophyta</taxon>
        <taxon>Embryophyta</taxon>
        <taxon>Tracheophyta</taxon>
        <taxon>Spermatophyta</taxon>
        <taxon>Magnoliopsida</taxon>
        <taxon>eudicotyledons</taxon>
        <taxon>Gunneridae</taxon>
        <taxon>Pentapetalae</taxon>
        <taxon>rosids</taxon>
        <taxon>fabids</taxon>
        <taxon>Fabales</taxon>
        <taxon>Fabaceae</taxon>
        <taxon>Papilionoideae</taxon>
        <taxon>50 kb inversion clade</taxon>
        <taxon>NPAAA clade</taxon>
        <taxon>Hologalegina</taxon>
        <taxon>IRL clade</taxon>
        <taxon>Trifolieae</taxon>
        <taxon>Trifolium</taxon>
    </lineage>
</organism>
<evidence type="ECO:0000313" key="1">
    <source>
        <dbReference type="EMBL" id="MCI36192.1"/>
    </source>
</evidence>
<comment type="caution">
    <text evidence="1">The sequence shown here is derived from an EMBL/GenBank/DDBJ whole genome shotgun (WGS) entry which is preliminary data.</text>
</comment>
<evidence type="ECO:0000313" key="2">
    <source>
        <dbReference type="Proteomes" id="UP000265520"/>
    </source>
</evidence>
<feature type="non-terminal residue" evidence="1">
    <location>
        <position position="1"/>
    </location>
</feature>
<keyword evidence="2" id="KW-1185">Reference proteome</keyword>
<sequence length="70" mass="7783">PPQFPHFLSLARRADASGATRSSCCEGGLAFCLWRGAQLGLARRAVLWIKGSFSFWCLRDVQLMLAWRAA</sequence>
<protein>
    <submittedName>
        <fullName evidence="1">Uncharacterized protein</fullName>
    </submittedName>
</protein>
<name>A0A392RJ55_9FABA</name>
<accession>A0A392RJ55</accession>